<reference evidence="2 3" key="2">
    <citation type="journal article" date="2011" name="Stand. Genomic Sci.">
        <title>Complete genome sequence of Truepera radiovictrix type strain (RQ-24).</title>
        <authorList>
            <person name="Ivanova N."/>
            <person name="Rohde C."/>
            <person name="Munk C."/>
            <person name="Nolan M."/>
            <person name="Lucas S."/>
            <person name="Del Rio T.G."/>
            <person name="Tice H."/>
            <person name="Deshpande S."/>
            <person name="Cheng J.F."/>
            <person name="Tapia R."/>
            <person name="Han C."/>
            <person name="Goodwin L."/>
            <person name="Pitluck S."/>
            <person name="Liolios K."/>
            <person name="Mavromatis K."/>
            <person name="Mikhailova N."/>
            <person name="Pati A."/>
            <person name="Chen A."/>
            <person name="Palaniappan K."/>
            <person name="Land M."/>
            <person name="Hauser L."/>
            <person name="Chang Y.J."/>
            <person name="Jeffries C.D."/>
            <person name="Brambilla E."/>
            <person name="Rohde M."/>
            <person name="Goker M."/>
            <person name="Tindall B.J."/>
            <person name="Woyke T."/>
            <person name="Bristow J."/>
            <person name="Eisen J.A."/>
            <person name="Markowitz V."/>
            <person name="Hugenholtz P."/>
            <person name="Kyrpides N.C."/>
            <person name="Klenk H.P."/>
            <person name="Lapidus A."/>
        </authorList>
    </citation>
    <scope>NUCLEOTIDE SEQUENCE [LARGE SCALE GENOMIC DNA]</scope>
    <source>
        <strain evidence="3">DSM 17093 / CIP 108686 / LMG 22925 / RQ-24</strain>
    </source>
</reference>
<accession>D7CUR1</accession>
<dbReference type="STRING" id="649638.Trad_0919"/>
<dbReference type="Proteomes" id="UP000000379">
    <property type="component" value="Chromosome"/>
</dbReference>
<organism evidence="2 3">
    <name type="scientific">Truepera radiovictrix (strain DSM 17093 / CIP 108686 / LMG 22925 / RQ-24)</name>
    <dbReference type="NCBI Taxonomy" id="649638"/>
    <lineage>
        <taxon>Bacteria</taxon>
        <taxon>Thermotogati</taxon>
        <taxon>Deinococcota</taxon>
        <taxon>Deinococci</taxon>
        <taxon>Trueperales</taxon>
        <taxon>Trueperaceae</taxon>
        <taxon>Truepera</taxon>
    </lineage>
</organism>
<feature type="region of interest" description="Disordered" evidence="1">
    <location>
        <begin position="26"/>
        <end position="52"/>
    </location>
</feature>
<reference evidence="3" key="1">
    <citation type="submission" date="2010-05" db="EMBL/GenBank/DDBJ databases">
        <title>The complete genome of Truepera radiovictris DSM 17093.</title>
        <authorList>
            <consortium name="US DOE Joint Genome Institute (JGI-PGF)"/>
            <person name="Lucas S."/>
            <person name="Copeland A."/>
            <person name="Lapidus A."/>
            <person name="Glavina del Rio T."/>
            <person name="Dalin E."/>
            <person name="Tice H."/>
            <person name="Bruce D."/>
            <person name="Goodwin L."/>
            <person name="Pitluck S."/>
            <person name="Kyrpides N."/>
            <person name="Mavromatis K."/>
            <person name="Ovchinnikova G."/>
            <person name="Munk A.C."/>
            <person name="Detter J.C."/>
            <person name="Han C."/>
            <person name="Tapia R."/>
            <person name="Land M."/>
            <person name="Hauser L."/>
            <person name="Markowitz V."/>
            <person name="Cheng J.-F."/>
            <person name="Hugenholtz P."/>
            <person name="Woyke T."/>
            <person name="Wu D."/>
            <person name="Tindall B."/>
            <person name="Pomrenke H.G."/>
            <person name="Brambilla E."/>
            <person name="Klenk H.-P."/>
            <person name="Eisen J.A."/>
        </authorList>
    </citation>
    <scope>NUCLEOTIDE SEQUENCE [LARGE SCALE GENOMIC DNA]</scope>
    <source>
        <strain evidence="3">DSM 17093 / CIP 108686 / LMG 22925 / RQ-24</strain>
    </source>
</reference>
<gene>
    <name evidence="2" type="ordered locus">Trad_0919</name>
</gene>
<evidence type="ECO:0000313" key="2">
    <source>
        <dbReference type="EMBL" id="ADI14052.1"/>
    </source>
</evidence>
<dbReference type="RefSeq" id="WP_013177424.1">
    <property type="nucleotide sequence ID" value="NC_014221.1"/>
</dbReference>
<evidence type="ECO:0000256" key="1">
    <source>
        <dbReference type="SAM" id="MobiDB-lite"/>
    </source>
</evidence>
<dbReference type="EMBL" id="CP002049">
    <property type="protein sequence ID" value="ADI14052.1"/>
    <property type="molecule type" value="Genomic_DNA"/>
</dbReference>
<name>D7CUR1_TRURR</name>
<proteinExistence type="predicted"/>
<evidence type="ECO:0000313" key="3">
    <source>
        <dbReference type="Proteomes" id="UP000000379"/>
    </source>
</evidence>
<dbReference type="KEGG" id="tra:Trad_0919"/>
<dbReference type="HOGENOM" id="CLU_3085949_0_0_0"/>
<dbReference type="AlphaFoldDB" id="D7CUR1"/>
<protein>
    <submittedName>
        <fullName evidence="2">Uncharacterized protein</fullName>
    </submittedName>
</protein>
<sequence>MDTLDRKKPERAVDVVRRRLVALQERTDAPSTRALSPVPYSLEQRLDGSPEG</sequence>
<keyword evidence="3" id="KW-1185">Reference proteome</keyword>